<organism evidence="2 3">
    <name type="scientific">Brassicogethes aeneus</name>
    <name type="common">Rape pollen beetle</name>
    <name type="synonym">Meligethes aeneus</name>
    <dbReference type="NCBI Taxonomy" id="1431903"/>
    <lineage>
        <taxon>Eukaryota</taxon>
        <taxon>Metazoa</taxon>
        <taxon>Ecdysozoa</taxon>
        <taxon>Arthropoda</taxon>
        <taxon>Hexapoda</taxon>
        <taxon>Insecta</taxon>
        <taxon>Pterygota</taxon>
        <taxon>Neoptera</taxon>
        <taxon>Endopterygota</taxon>
        <taxon>Coleoptera</taxon>
        <taxon>Polyphaga</taxon>
        <taxon>Cucujiformia</taxon>
        <taxon>Nitidulidae</taxon>
        <taxon>Meligethinae</taxon>
        <taxon>Brassicogethes</taxon>
    </lineage>
</organism>
<dbReference type="Proteomes" id="UP001154078">
    <property type="component" value="Chromosome 7"/>
</dbReference>
<dbReference type="OrthoDB" id="387657at2759"/>
<gene>
    <name evidence="2" type="ORF">MELIAE_LOCUS10214</name>
</gene>
<evidence type="ECO:0000313" key="3">
    <source>
        <dbReference type="Proteomes" id="UP001154078"/>
    </source>
</evidence>
<keyword evidence="1" id="KW-0175">Coiled coil</keyword>
<evidence type="ECO:0000256" key="1">
    <source>
        <dbReference type="SAM" id="Coils"/>
    </source>
</evidence>
<feature type="coiled-coil region" evidence="1">
    <location>
        <begin position="88"/>
        <end position="122"/>
    </location>
</feature>
<dbReference type="InterPro" id="IPR013083">
    <property type="entry name" value="Znf_RING/FYVE/PHD"/>
</dbReference>
<name>A0A9P0BB13_BRAAE</name>
<keyword evidence="3" id="KW-1185">Reference proteome</keyword>
<dbReference type="InterPro" id="IPR011011">
    <property type="entry name" value="Znf_FYVE_PHD"/>
</dbReference>
<evidence type="ECO:0000313" key="2">
    <source>
        <dbReference type="EMBL" id="CAH0560467.1"/>
    </source>
</evidence>
<dbReference type="Gene3D" id="3.30.40.10">
    <property type="entry name" value="Zinc/RING finger domain, C3HC4 (zinc finger)"/>
    <property type="match status" value="1"/>
</dbReference>
<dbReference type="AlphaFoldDB" id="A0A9P0BB13"/>
<dbReference type="SUPFAM" id="SSF57903">
    <property type="entry name" value="FYVE/PHD zinc finger"/>
    <property type="match status" value="1"/>
</dbReference>
<sequence>MKTTMTMMLLSGDLQQKKKSSVCELCNSGVRVGVQFTSCNNLVHSKCLERLVKEKGIDAKQWKCDYCSELLTENSAVKVNTGMLIQENNHLKMQNNTLNKLIKQLENVNKLQEEKITNMELLLSASNKTECINSLTTDIQMPLYSDISKKSKQENTFFILPTHKNQNINTNNVMNLIKPGDLNVQVNNIKNITKGGVVVNCNDKESLEKLQQNLEANSNFKIQPPLVLWVLECAF</sequence>
<reference evidence="2" key="1">
    <citation type="submission" date="2021-12" db="EMBL/GenBank/DDBJ databases">
        <authorList>
            <person name="King R."/>
        </authorList>
    </citation>
    <scope>NUCLEOTIDE SEQUENCE</scope>
</reference>
<accession>A0A9P0BB13</accession>
<evidence type="ECO:0008006" key="4">
    <source>
        <dbReference type="Google" id="ProtNLM"/>
    </source>
</evidence>
<proteinExistence type="predicted"/>
<protein>
    <recommendedName>
        <fullName evidence="4">PHD-type domain-containing protein</fullName>
    </recommendedName>
</protein>
<dbReference type="EMBL" id="OV121138">
    <property type="protein sequence ID" value="CAH0560467.1"/>
    <property type="molecule type" value="Genomic_DNA"/>
</dbReference>